<dbReference type="GO" id="GO:0008017">
    <property type="term" value="F:microtubule binding"/>
    <property type="evidence" value="ECO:0007669"/>
    <property type="project" value="TreeGrafter"/>
</dbReference>
<dbReference type="Gene3D" id="1.25.10.10">
    <property type="entry name" value="Leucine-rich Repeat Variant"/>
    <property type="match status" value="1"/>
</dbReference>
<proteinExistence type="predicted"/>
<dbReference type="Ensembl" id="ENSFTIT00000025327.1">
    <property type="protein sequence ID" value="ENSFTIP00000024303.1"/>
    <property type="gene ID" value="ENSFTIG00000015529.1"/>
</dbReference>
<feature type="domain" description="TOG" evidence="1">
    <location>
        <begin position="8"/>
        <end position="243"/>
    </location>
</feature>
<sequence length="246" mass="27430">SHLRSGSDGQVEQLSELYKLLTANEFQRRMEGVELLLDHCRSSSRLISTNIVQIFDVFVLRLQDCNKKVSQRALEALALMTPVLKGALHAVLVALVAAVTDNLNSKHMGIYSAAVKALEASIAYLDNALLLQELASRVRFLRGQALQIITESLSVLVSSVYPWKPQAVHRCALPTLWFFLGNRTLPLRGGNIRTAVIRLAKTLYKVMGSKLKELAKSQPQHVAQNLWSILDLTDEGLVCSRKQMER</sequence>
<dbReference type="PANTHER" id="PTHR21567:SF42">
    <property type="entry name" value="TOG ARRAY REGULATOR OF AXONEMAL MICROTUBULES PROTEIN 2"/>
    <property type="match status" value="1"/>
</dbReference>
<accession>A0A8C4VGQ5</accession>
<dbReference type="GO" id="GO:0005929">
    <property type="term" value="C:cilium"/>
    <property type="evidence" value="ECO:0007669"/>
    <property type="project" value="TreeGrafter"/>
</dbReference>
<evidence type="ECO:0000313" key="2">
    <source>
        <dbReference type="Ensembl" id="ENSFTIP00000024303.1"/>
    </source>
</evidence>
<dbReference type="OrthoDB" id="63891at2759"/>
<dbReference type="SMART" id="SM01349">
    <property type="entry name" value="TOG"/>
    <property type="match status" value="1"/>
</dbReference>
<dbReference type="PANTHER" id="PTHR21567">
    <property type="entry name" value="CLASP"/>
    <property type="match status" value="1"/>
</dbReference>
<dbReference type="InterPro" id="IPR016024">
    <property type="entry name" value="ARM-type_fold"/>
</dbReference>
<dbReference type="InterPro" id="IPR034085">
    <property type="entry name" value="TOG"/>
</dbReference>
<dbReference type="GO" id="GO:0005881">
    <property type="term" value="C:cytoplasmic microtubule"/>
    <property type="evidence" value="ECO:0007669"/>
    <property type="project" value="TreeGrafter"/>
</dbReference>
<keyword evidence="3" id="KW-1185">Reference proteome</keyword>
<dbReference type="Proteomes" id="UP000694562">
    <property type="component" value="Unplaced"/>
</dbReference>
<protein>
    <recommendedName>
        <fullName evidence="1">TOG domain-containing protein</fullName>
    </recommendedName>
</protein>
<reference evidence="2" key="1">
    <citation type="submission" date="2025-08" db="UniProtKB">
        <authorList>
            <consortium name="Ensembl"/>
        </authorList>
    </citation>
    <scope>IDENTIFICATION</scope>
</reference>
<dbReference type="SUPFAM" id="SSF48371">
    <property type="entry name" value="ARM repeat"/>
    <property type="match status" value="1"/>
</dbReference>
<dbReference type="OMA" id="ESKWESH"/>
<organism evidence="2 3">
    <name type="scientific">Falco tinnunculus</name>
    <name type="common">Common kestrel</name>
    <dbReference type="NCBI Taxonomy" id="100819"/>
    <lineage>
        <taxon>Eukaryota</taxon>
        <taxon>Metazoa</taxon>
        <taxon>Chordata</taxon>
        <taxon>Craniata</taxon>
        <taxon>Vertebrata</taxon>
        <taxon>Euteleostomi</taxon>
        <taxon>Archelosauria</taxon>
        <taxon>Archosauria</taxon>
        <taxon>Dinosauria</taxon>
        <taxon>Saurischia</taxon>
        <taxon>Theropoda</taxon>
        <taxon>Coelurosauria</taxon>
        <taxon>Aves</taxon>
        <taxon>Neognathae</taxon>
        <taxon>Neoaves</taxon>
        <taxon>Telluraves</taxon>
        <taxon>Australaves</taxon>
        <taxon>Falconiformes</taxon>
        <taxon>Falconidae</taxon>
        <taxon>Falco</taxon>
    </lineage>
</organism>
<dbReference type="AlphaFoldDB" id="A0A8C4VGQ5"/>
<reference evidence="2" key="2">
    <citation type="submission" date="2025-09" db="UniProtKB">
        <authorList>
            <consortium name="Ensembl"/>
        </authorList>
    </citation>
    <scope>IDENTIFICATION</scope>
</reference>
<evidence type="ECO:0000259" key="1">
    <source>
        <dbReference type="SMART" id="SM01349"/>
    </source>
</evidence>
<name>A0A8C4VGQ5_FALTI</name>
<dbReference type="InterPro" id="IPR011989">
    <property type="entry name" value="ARM-like"/>
</dbReference>
<evidence type="ECO:0000313" key="3">
    <source>
        <dbReference type="Proteomes" id="UP000694562"/>
    </source>
</evidence>
<dbReference type="GO" id="GO:0000226">
    <property type="term" value="P:microtubule cytoskeleton organization"/>
    <property type="evidence" value="ECO:0007669"/>
    <property type="project" value="TreeGrafter"/>
</dbReference>